<organism evidence="3 4">
    <name type="scientific">Aquibacillus koreensis</name>
    <dbReference type="NCBI Taxonomy" id="279446"/>
    <lineage>
        <taxon>Bacteria</taxon>
        <taxon>Bacillati</taxon>
        <taxon>Bacillota</taxon>
        <taxon>Bacilli</taxon>
        <taxon>Bacillales</taxon>
        <taxon>Bacillaceae</taxon>
        <taxon>Aquibacillus</taxon>
    </lineage>
</organism>
<dbReference type="InterPro" id="IPR029063">
    <property type="entry name" value="SAM-dependent_MTases_sf"/>
</dbReference>
<dbReference type="AlphaFoldDB" id="A0A9X4AH29"/>
<dbReference type="GO" id="GO:0003677">
    <property type="term" value="F:DNA binding"/>
    <property type="evidence" value="ECO:0007669"/>
    <property type="project" value="InterPro"/>
</dbReference>
<dbReference type="GO" id="GO:0032259">
    <property type="term" value="P:methylation"/>
    <property type="evidence" value="ECO:0007669"/>
    <property type="project" value="UniProtKB-KW"/>
</dbReference>
<keyword evidence="3" id="KW-0489">Methyltransferase</keyword>
<proteinExistence type="predicted"/>
<keyword evidence="4" id="KW-1185">Reference proteome</keyword>
<gene>
    <name evidence="3" type="ORF">NC661_02630</name>
</gene>
<dbReference type="RefSeq" id="WP_259867210.1">
    <property type="nucleotide sequence ID" value="NZ_JAMQJZ010000001.1"/>
</dbReference>
<dbReference type="GO" id="GO:0008170">
    <property type="term" value="F:N-methyltransferase activity"/>
    <property type="evidence" value="ECO:0007669"/>
    <property type="project" value="InterPro"/>
</dbReference>
<dbReference type="EMBL" id="JAMQJZ010000001">
    <property type="protein sequence ID" value="MDC3419274.1"/>
    <property type="molecule type" value="Genomic_DNA"/>
</dbReference>
<dbReference type="SUPFAM" id="SSF53335">
    <property type="entry name" value="S-adenosyl-L-methionine-dependent methyltransferases"/>
    <property type="match status" value="1"/>
</dbReference>
<comment type="caution">
    <text evidence="3">The sequence shown here is derived from an EMBL/GenBank/DDBJ whole genome shotgun (WGS) entry which is preliminary data.</text>
</comment>
<evidence type="ECO:0000259" key="1">
    <source>
        <dbReference type="Pfam" id="PF02384"/>
    </source>
</evidence>
<feature type="domain" description="DNA methylase adenine-specific" evidence="1">
    <location>
        <begin position="96"/>
        <end position="302"/>
    </location>
</feature>
<dbReference type="InterPro" id="IPR048375">
    <property type="entry name" value="YtxK-like_N"/>
</dbReference>
<dbReference type="PANTHER" id="PTHR41313:SF1">
    <property type="entry name" value="DNA METHYLASE ADENINE-SPECIFIC DOMAIN-CONTAINING PROTEIN"/>
    <property type="match status" value="1"/>
</dbReference>
<dbReference type="CDD" id="cd02440">
    <property type="entry name" value="AdoMet_MTases"/>
    <property type="match status" value="1"/>
</dbReference>
<dbReference type="PIRSF" id="PIRSF026567">
    <property type="entry name" value="Adenine_mtase_bact_prd"/>
    <property type="match status" value="1"/>
</dbReference>
<protein>
    <submittedName>
        <fullName evidence="3">Class I SAM-dependent methyltransferase</fullName>
    </submittedName>
</protein>
<dbReference type="Gene3D" id="3.40.50.150">
    <property type="entry name" value="Vaccinia Virus protein VP39"/>
    <property type="match status" value="1"/>
</dbReference>
<accession>A0A9X4AH29</accession>
<sequence>MEQTKTETTFGKLDQMVETMEQHLNLSYIESLPVALEFLFTHEKPEGSNDILLQQLEKLGESIALSDLSKEEIRKTIQLCVLKGMKGATQQQHLITPDTVAMFIGYLVQKLIDPKQTVRLFDPACGSANLLTAVVNQLKQKVESYGSDVDPTLIQLALMNANLQQSEIEFFHQDSLRSFLLEPVDLVVSDLPVGYYPDDVQAKEYELKADEGHSYAHHLFIEQSLKYTKEAGYLLFVIPNFLFESDQAKKLHGFLHKHAHIVGLLQLPMSIFKSESNAKSILILQKKGNNTKAPKQALMAQLPSFKDVRAMNNILEKINHWFQEEGF</sequence>
<feature type="domain" description="YtxK-like N-terminal helical" evidence="2">
    <location>
        <begin position="8"/>
        <end position="85"/>
    </location>
</feature>
<dbReference type="Proteomes" id="UP001145072">
    <property type="component" value="Unassembled WGS sequence"/>
</dbReference>
<dbReference type="PRINTS" id="PR00507">
    <property type="entry name" value="N12N6MTFRASE"/>
</dbReference>
<evidence type="ECO:0000259" key="2">
    <source>
        <dbReference type="Pfam" id="PF21106"/>
    </source>
</evidence>
<dbReference type="InterPro" id="IPR016843">
    <property type="entry name" value="S-AdoMet-dep_Ade-MeTrfase_prd"/>
</dbReference>
<dbReference type="Pfam" id="PF02384">
    <property type="entry name" value="N6_Mtase"/>
    <property type="match status" value="1"/>
</dbReference>
<keyword evidence="3" id="KW-0808">Transferase</keyword>
<dbReference type="InterPro" id="IPR052933">
    <property type="entry name" value="DNA_Protect_Modify"/>
</dbReference>
<evidence type="ECO:0000313" key="3">
    <source>
        <dbReference type="EMBL" id="MDC3419274.1"/>
    </source>
</evidence>
<dbReference type="Gene3D" id="1.10.150.470">
    <property type="match status" value="1"/>
</dbReference>
<dbReference type="InterPro" id="IPR003356">
    <property type="entry name" value="DNA_methylase_A-5"/>
</dbReference>
<name>A0A9X4AH29_9BACI</name>
<dbReference type="Pfam" id="PF21106">
    <property type="entry name" value="YtxK_like"/>
    <property type="match status" value="1"/>
</dbReference>
<dbReference type="PANTHER" id="PTHR41313">
    <property type="entry name" value="ADENINE-SPECIFIC METHYLTRANSFERASE"/>
    <property type="match status" value="1"/>
</dbReference>
<reference evidence="3" key="1">
    <citation type="submission" date="2022-06" db="EMBL/GenBank/DDBJ databases">
        <title>Aquibacillus sp. a new bacterium isolated from soil saline samples.</title>
        <authorList>
            <person name="Galisteo C."/>
            <person name="De La Haba R."/>
            <person name="Sanchez-Porro C."/>
            <person name="Ventosa A."/>
        </authorList>
    </citation>
    <scope>NUCLEOTIDE SEQUENCE</scope>
    <source>
        <strain evidence="3">JCM 12387</strain>
    </source>
</reference>
<evidence type="ECO:0000313" key="4">
    <source>
        <dbReference type="Proteomes" id="UP001145072"/>
    </source>
</evidence>